<feature type="region of interest" description="Disordered" evidence="2">
    <location>
        <begin position="692"/>
        <end position="711"/>
    </location>
</feature>
<organism evidence="3 4">
    <name type="scientific">Candidatus [Bacteroides] periocalifornicus</name>
    <dbReference type="NCBI Taxonomy" id="1702214"/>
    <lineage>
        <taxon>Bacteria</taxon>
        <taxon>Pseudomonadati</taxon>
        <taxon>Bacteroidota</taxon>
    </lineage>
</organism>
<feature type="compositionally biased region" description="Basic and acidic residues" evidence="2">
    <location>
        <begin position="1"/>
        <end position="11"/>
    </location>
</feature>
<dbReference type="AlphaFoldDB" id="A0A0Q4B791"/>
<evidence type="ECO:0000256" key="1">
    <source>
        <dbReference type="SAM" id="Coils"/>
    </source>
</evidence>
<proteinExistence type="predicted"/>
<dbReference type="Pfam" id="PF03993">
    <property type="entry name" value="DUF349"/>
    <property type="match status" value="5"/>
</dbReference>
<keyword evidence="1" id="KW-0175">Coiled coil</keyword>
<dbReference type="STRING" id="1702214.AL399_03730"/>
<feature type="region of interest" description="Disordered" evidence="2">
    <location>
        <begin position="1"/>
        <end position="122"/>
    </location>
</feature>
<dbReference type="EMBL" id="LIIK01000013">
    <property type="protein sequence ID" value="KQM09064.1"/>
    <property type="molecule type" value="Genomic_DNA"/>
</dbReference>
<keyword evidence="4" id="KW-1185">Reference proteome</keyword>
<dbReference type="Proteomes" id="UP000054172">
    <property type="component" value="Unassembled WGS sequence"/>
</dbReference>
<dbReference type="InterPro" id="IPR007139">
    <property type="entry name" value="DUF349"/>
</dbReference>
<feature type="compositionally biased region" description="Polar residues" evidence="2">
    <location>
        <begin position="62"/>
        <end position="95"/>
    </location>
</feature>
<evidence type="ECO:0000313" key="3">
    <source>
        <dbReference type="EMBL" id="KQM09064.1"/>
    </source>
</evidence>
<reference evidence="3" key="1">
    <citation type="submission" date="2015-08" db="EMBL/GenBank/DDBJ databases">
        <title>Candidatus Bacteriodes Periocalifornicus.</title>
        <authorList>
            <person name="McLean J.S."/>
            <person name="Kelley S."/>
        </authorList>
    </citation>
    <scope>NUCLEOTIDE SEQUENCE [LARGE SCALE GENOMIC DNA]</scope>
    <source>
        <strain evidence="3">12B</strain>
    </source>
</reference>
<sequence>MSELEENRLPEQDAVEPSKAGEQPELAGEETSSAATPAVVESEEPAETSLVNEENGVLVETGDQNTGESTSPLVDNPVQDVSSTPQQEGEVSSTVEPAPEEPEDSAEESVNIEPDGSEPPAAEQLGALSLGELLERLRKLMGENITPVVRGEVERLKIAFYTNLRTQQEQRKHLWEQEHDSSEPYEPEAIQEEVQFKEVLGKFKERVREFIQKQEAERLANLEARRAVVEKIKQLTERAEVKDDTWKEFNQLRAEWKNIGPVPQAEMESLYESYHHQVQGFYDYIKINQELRDLDYKKNLEEKLALCGQAEDLLAEEDIVKAFKALQSLHAQWKEIGPVAREKSDEIWERFSVASKHVNERHREYLEQMRAQFEENLKKKEALCDTAEAILRQERKSMKEWVAASKEVIALYQQWREIGPVARKMSDKIWHRFQDIRDEFFKARRAYDEQIREEGQENIQKKLDLCVQAEALKESADWRATAQELIDLQAKWKQIGYTPYKKGNELWERFRAAQNYFFERRNAVRDQERNEQKANLEAKLQIIKELEEFALEVTPKEAIDALKALQARWAAIGFVPFKRKEAVQQRYRELLDQLYSKLRIDRRELRMQEFRDNLERIGTQEGGDGASLLGKERSRLKQQIKVLEADRQKMETNMSFFTSSNSNSPILKQLQERLTSLQQEIDLVREKVKQIDRRAKEEKAKKSSDTDSTEQ</sequence>
<evidence type="ECO:0000313" key="4">
    <source>
        <dbReference type="Proteomes" id="UP000054172"/>
    </source>
</evidence>
<feature type="compositionally biased region" description="Basic and acidic residues" evidence="2">
    <location>
        <begin position="692"/>
        <end position="705"/>
    </location>
</feature>
<gene>
    <name evidence="3" type="ORF">AL399_03730</name>
</gene>
<evidence type="ECO:0000256" key="2">
    <source>
        <dbReference type="SAM" id="MobiDB-lite"/>
    </source>
</evidence>
<accession>A0A0Q4B791</accession>
<dbReference type="PATRIC" id="fig|1702214.3.peg.1350"/>
<comment type="caution">
    <text evidence="3">The sequence shown here is derived from an EMBL/GenBank/DDBJ whole genome shotgun (WGS) entry which is preliminary data.</text>
</comment>
<protein>
    <recommendedName>
        <fullName evidence="5">DUF349 domain-containing protein</fullName>
    </recommendedName>
</protein>
<feature type="coiled-coil region" evidence="1">
    <location>
        <begin position="363"/>
        <end position="390"/>
    </location>
</feature>
<name>A0A0Q4B791_9BACT</name>
<feature type="compositionally biased region" description="Acidic residues" evidence="2">
    <location>
        <begin position="98"/>
        <end position="107"/>
    </location>
</feature>
<evidence type="ECO:0008006" key="5">
    <source>
        <dbReference type="Google" id="ProtNLM"/>
    </source>
</evidence>